<evidence type="ECO:0000259" key="2">
    <source>
        <dbReference type="Pfam" id="PF01958"/>
    </source>
</evidence>
<dbReference type="PANTHER" id="PTHR31873:SF6">
    <property type="entry name" value="ASPARTATE DEHYDROGENASE DOMAIN-CONTAINING PROTEIN"/>
    <property type="match status" value="1"/>
</dbReference>
<dbReference type="InterPro" id="IPR036291">
    <property type="entry name" value="NAD(P)-bd_dom_sf"/>
</dbReference>
<organism evidence="4 5">
    <name type="scientific">Arsenicitalea aurantiaca</name>
    <dbReference type="NCBI Taxonomy" id="1783274"/>
    <lineage>
        <taxon>Bacteria</taxon>
        <taxon>Pseudomonadati</taxon>
        <taxon>Pseudomonadota</taxon>
        <taxon>Alphaproteobacteria</taxon>
        <taxon>Hyphomicrobiales</taxon>
        <taxon>Devosiaceae</taxon>
        <taxon>Arsenicitalea</taxon>
    </lineage>
</organism>
<evidence type="ECO:0000313" key="5">
    <source>
        <dbReference type="Proteomes" id="UP000281547"/>
    </source>
</evidence>
<dbReference type="GO" id="GO:0050661">
    <property type="term" value="F:NADP binding"/>
    <property type="evidence" value="ECO:0007669"/>
    <property type="project" value="InterPro"/>
</dbReference>
<sequence length="263" mass="27439">MPASGAARPACVLIGLGRIGEAVARALTASSDGPALSAIVTRTPDRAKALFPDVSCYQDLDRALGDAEIVIECASPDVLAGHGPRILAEGRDLVPISLSAFAGTGGPALVAALEKGPGRLFIPSGAACALPLLDVARCAGLDRVVFRQTYPPALWARLEGLSDARAYVGTFLSASAREAARRFPRNLNAAIGVALAGLGLDRTEIELIGDPAIANRRYEIEIESGGAPIRLAIGPYGTEPDRPDHTAASLLSILRRRQARMVF</sequence>
<reference evidence="4 5" key="1">
    <citation type="journal article" date="2016" name="Int. J. Syst. Evol. Microbiol.">
        <title>Arsenicitalea aurantiaca gen. nov., sp. nov., a new member of the family Hyphomicrobiaceae, isolated from high-arsenic sediment.</title>
        <authorList>
            <person name="Mu Y."/>
            <person name="Zhou L."/>
            <person name="Zeng X.C."/>
            <person name="Liu L."/>
            <person name="Pan Y."/>
            <person name="Chen X."/>
            <person name="Wang J."/>
            <person name="Li S."/>
            <person name="Li W.J."/>
            <person name="Wang Y."/>
        </authorList>
    </citation>
    <scope>NUCLEOTIDE SEQUENCE [LARGE SCALE GENOMIC DNA]</scope>
    <source>
        <strain evidence="4 5">42-50</strain>
    </source>
</reference>
<dbReference type="Gene3D" id="3.40.50.720">
    <property type="entry name" value="NAD(P)-binding Rossmann-like Domain"/>
    <property type="match status" value="1"/>
</dbReference>
<evidence type="ECO:0000256" key="1">
    <source>
        <dbReference type="ARBA" id="ARBA00008331"/>
    </source>
</evidence>
<dbReference type="AlphaFoldDB" id="A0A433X5C5"/>
<dbReference type="Pfam" id="PF03447">
    <property type="entry name" value="NAD_binding_3"/>
    <property type="match status" value="1"/>
</dbReference>
<dbReference type="OrthoDB" id="8456681at2"/>
<dbReference type="SUPFAM" id="SSF55347">
    <property type="entry name" value="Glyceraldehyde-3-phosphate dehydrogenase-like, C-terminal domain"/>
    <property type="match status" value="1"/>
</dbReference>
<keyword evidence="5" id="KW-1185">Reference proteome</keyword>
<dbReference type="Gene3D" id="3.30.360.10">
    <property type="entry name" value="Dihydrodipicolinate Reductase, domain 2"/>
    <property type="match status" value="1"/>
</dbReference>
<evidence type="ECO:0000313" key="4">
    <source>
        <dbReference type="EMBL" id="RUT29254.1"/>
    </source>
</evidence>
<proteinExistence type="inferred from homology"/>
<dbReference type="Pfam" id="PF01958">
    <property type="entry name" value="Asp_DH_C"/>
    <property type="match status" value="1"/>
</dbReference>
<name>A0A433X5C5_9HYPH</name>
<dbReference type="RefSeq" id="WP_127189244.1">
    <property type="nucleotide sequence ID" value="NZ_RZNJ01000005.1"/>
</dbReference>
<dbReference type="GO" id="GO:0009435">
    <property type="term" value="P:NAD+ biosynthetic process"/>
    <property type="evidence" value="ECO:0007669"/>
    <property type="project" value="InterPro"/>
</dbReference>
<comment type="similarity">
    <text evidence="1">Belongs to the L-aspartate dehydrogenase family.</text>
</comment>
<dbReference type="InterPro" id="IPR002811">
    <property type="entry name" value="Asp_DH"/>
</dbReference>
<dbReference type="EMBL" id="RZNJ01000005">
    <property type="protein sequence ID" value="RUT29254.1"/>
    <property type="molecule type" value="Genomic_DNA"/>
</dbReference>
<feature type="domain" description="Aspartate dehydrogenase" evidence="2">
    <location>
        <begin position="174"/>
        <end position="247"/>
    </location>
</feature>
<evidence type="ECO:0000259" key="3">
    <source>
        <dbReference type="Pfam" id="PF03447"/>
    </source>
</evidence>
<accession>A0A433X5C5</accession>
<dbReference type="InterPro" id="IPR005106">
    <property type="entry name" value="Asp/hSer_DH_NAD-bd"/>
</dbReference>
<dbReference type="GO" id="GO:0033735">
    <property type="term" value="F:aspartate dehydrogenase [NAD(P)+] activity"/>
    <property type="evidence" value="ECO:0007669"/>
    <property type="project" value="InterPro"/>
</dbReference>
<dbReference type="PANTHER" id="PTHR31873">
    <property type="entry name" value="L-ASPARTATE DEHYDROGENASE-RELATED"/>
    <property type="match status" value="1"/>
</dbReference>
<protein>
    <submittedName>
        <fullName evidence="4">DUF108 domain-containing protein</fullName>
    </submittedName>
</protein>
<dbReference type="SUPFAM" id="SSF51735">
    <property type="entry name" value="NAD(P)-binding Rossmann-fold domains"/>
    <property type="match status" value="1"/>
</dbReference>
<feature type="domain" description="Aspartate/homoserine dehydrogenase NAD-binding" evidence="3">
    <location>
        <begin position="15"/>
        <end position="121"/>
    </location>
</feature>
<gene>
    <name evidence="4" type="ORF">EMQ25_14085</name>
</gene>
<comment type="caution">
    <text evidence="4">The sequence shown here is derived from an EMBL/GenBank/DDBJ whole genome shotgun (WGS) entry which is preliminary data.</text>
</comment>
<dbReference type="Proteomes" id="UP000281547">
    <property type="component" value="Unassembled WGS sequence"/>
</dbReference>